<protein>
    <submittedName>
        <fullName evidence="1">Uncharacterized protein</fullName>
    </submittedName>
</protein>
<evidence type="ECO:0000313" key="1">
    <source>
        <dbReference type="EMBL" id="KIK29157.1"/>
    </source>
</evidence>
<gene>
    <name evidence="1" type="ORF">PISMIDRAFT_672570</name>
</gene>
<name>A0A0D0A446_9AGAM</name>
<accession>A0A0D0A446</accession>
<dbReference type="EMBL" id="KN833690">
    <property type="protein sequence ID" value="KIK29157.1"/>
    <property type="molecule type" value="Genomic_DNA"/>
</dbReference>
<organism evidence="1 2">
    <name type="scientific">Pisolithus microcarpus 441</name>
    <dbReference type="NCBI Taxonomy" id="765257"/>
    <lineage>
        <taxon>Eukaryota</taxon>
        <taxon>Fungi</taxon>
        <taxon>Dikarya</taxon>
        <taxon>Basidiomycota</taxon>
        <taxon>Agaricomycotina</taxon>
        <taxon>Agaricomycetes</taxon>
        <taxon>Agaricomycetidae</taxon>
        <taxon>Boletales</taxon>
        <taxon>Sclerodermatineae</taxon>
        <taxon>Pisolithaceae</taxon>
        <taxon>Pisolithus</taxon>
    </lineage>
</organism>
<dbReference type="HOGENOM" id="CLU_2574791_0_0_1"/>
<sequence>MPQLCIRVATTKDQPCRSEPEWMWQVYGNMKSPNTRHENDVTCFGPDTLHENEHRTDFVQTRSPMFELPQESYSYYLTASQ</sequence>
<dbReference type="Proteomes" id="UP000054018">
    <property type="component" value="Unassembled WGS sequence"/>
</dbReference>
<evidence type="ECO:0000313" key="2">
    <source>
        <dbReference type="Proteomes" id="UP000054018"/>
    </source>
</evidence>
<keyword evidence="2" id="KW-1185">Reference proteome</keyword>
<reference evidence="1 2" key="1">
    <citation type="submission" date="2014-04" db="EMBL/GenBank/DDBJ databases">
        <authorList>
            <consortium name="DOE Joint Genome Institute"/>
            <person name="Kuo A."/>
            <person name="Kohler A."/>
            <person name="Costa M.D."/>
            <person name="Nagy L.G."/>
            <person name="Floudas D."/>
            <person name="Copeland A."/>
            <person name="Barry K.W."/>
            <person name="Cichocki N."/>
            <person name="Veneault-Fourrey C."/>
            <person name="LaButti K."/>
            <person name="Lindquist E.A."/>
            <person name="Lipzen A."/>
            <person name="Lundell T."/>
            <person name="Morin E."/>
            <person name="Murat C."/>
            <person name="Sun H."/>
            <person name="Tunlid A."/>
            <person name="Henrissat B."/>
            <person name="Grigoriev I.V."/>
            <person name="Hibbett D.S."/>
            <person name="Martin F."/>
            <person name="Nordberg H.P."/>
            <person name="Cantor M.N."/>
            <person name="Hua S.X."/>
        </authorList>
    </citation>
    <scope>NUCLEOTIDE SEQUENCE [LARGE SCALE GENOMIC DNA]</scope>
    <source>
        <strain evidence="1 2">441</strain>
    </source>
</reference>
<proteinExistence type="predicted"/>
<reference evidence="2" key="2">
    <citation type="submission" date="2015-01" db="EMBL/GenBank/DDBJ databases">
        <title>Evolutionary Origins and Diversification of the Mycorrhizal Mutualists.</title>
        <authorList>
            <consortium name="DOE Joint Genome Institute"/>
            <consortium name="Mycorrhizal Genomics Consortium"/>
            <person name="Kohler A."/>
            <person name="Kuo A."/>
            <person name="Nagy L.G."/>
            <person name="Floudas D."/>
            <person name="Copeland A."/>
            <person name="Barry K.W."/>
            <person name="Cichocki N."/>
            <person name="Veneault-Fourrey C."/>
            <person name="LaButti K."/>
            <person name="Lindquist E.A."/>
            <person name="Lipzen A."/>
            <person name="Lundell T."/>
            <person name="Morin E."/>
            <person name="Murat C."/>
            <person name="Riley R."/>
            <person name="Ohm R."/>
            <person name="Sun H."/>
            <person name="Tunlid A."/>
            <person name="Henrissat B."/>
            <person name="Grigoriev I.V."/>
            <person name="Hibbett D.S."/>
            <person name="Martin F."/>
        </authorList>
    </citation>
    <scope>NUCLEOTIDE SEQUENCE [LARGE SCALE GENOMIC DNA]</scope>
    <source>
        <strain evidence="2">441</strain>
    </source>
</reference>
<dbReference type="AlphaFoldDB" id="A0A0D0A446"/>